<gene>
    <name evidence="1" type="ORF">FWILDA_LOCUS9189</name>
</gene>
<accession>A0A9W4SSB8</accession>
<dbReference type="OrthoDB" id="2420948at2759"/>
<protein>
    <submittedName>
        <fullName evidence="1">3278_t:CDS:1</fullName>
    </submittedName>
</protein>
<evidence type="ECO:0000313" key="2">
    <source>
        <dbReference type="Proteomes" id="UP001153678"/>
    </source>
</evidence>
<organism evidence="1 2">
    <name type="scientific">Funneliformis geosporum</name>
    <dbReference type="NCBI Taxonomy" id="1117311"/>
    <lineage>
        <taxon>Eukaryota</taxon>
        <taxon>Fungi</taxon>
        <taxon>Fungi incertae sedis</taxon>
        <taxon>Mucoromycota</taxon>
        <taxon>Glomeromycotina</taxon>
        <taxon>Glomeromycetes</taxon>
        <taxon>Glomerales</taxon>
        <taxon>Glomeraceae</taxon>
        <taxon>Funneliformis</taxon>
    </lineage>
</organism>
<proteinExistence type="predicted"/>
<comment type="caution">
    <text evidence="1">The sequence shown here is derived from an EMBL/GenBank/DDBJ whole genome shotgun (WGS) entry which is preliminary data.</text>
</comment>
<reference evidence="1" key="1">
    <citation type="submission" date="2022-08" db="EMBL/GenBank/DDBJ databases">
        <authorList>
            <person name="Kallberg Y."/>
            <person name="Tangrot J."/>
            <person name="Rosling A."/>
        </authorList>
    </citation>
    <scope>NUCLEOTIDE SEQUENCE</scope>
    <source>
        <strain evidence="1">Wild A</strain>
    </source>
</reference>
<evidence type="ECO:0000313" key="1">
    <source>
        <dbReference type="EMBL" id="CAI2179636.1"/>
    </source>
</evidence>
<dbReference type="AlphaFoldDB" id="A0A9W4SSB8"/>
<dbReference type="EMBL" id="CAMKVN010002118">
    <property type="protein sequence ID" value="CAI2179636.1"/>
    <property type="molecule type" value="Genomic_DNA"/>
</dbReference>
<dbReference type="Proteomes" id="UP001153678">
    <property type="component" value="Unassembled WGS sequence"/>
</dbReference>
<keyword evidence="2" id="KW-1185">Reference proteome</keyword>
<feature type="non-terminal residue" evidence="1">
    <location>
        <position position="92"/>
    </location>
</feature>
<sequence length="92" mass="10645">ARAFSNNVFTIDIQSNSLEERLIEEQDSNEYANWQNTLPCTQSTTLVSSAFANIIEELKLFTSPQIQKIHYNEMEMAFSYDAKLLDQTYINN</sequence>
<name>A0A9W4SSB8_9GLOM</name>